<sequence>MAAVRPKLAVAPSGAVRAWSTVDSTAPSASTSFLDMRSSSPAGPSAPGPSAATTAKGKATAAPQPNVKKMRRRVALLTGVHLNLPSSPVTGPSPPGSSREMAWTFTAEWDSAHDEIVFSEVESGSSASSSSSSTSSLPHFVASPVPFDVDEDEIFDVDVLSAPPVTTAPSHFSDMRSGMQSSSPSSSAASSPSSPAVSDIFDFYTSTPSTLSFAHHERNDSVSTAPSSPVGPLSPTEQSPPSYSDSRHDPPIISVTFYHETEDPARGGTNMHPGATVSAFDAYSFDFPSFHEKRVMSPPASGLNRPAISRRPLPPVPVRSSSMGAVQSGSGAQLRSVRDDRSIVTRAMPSSYSSPIPRPLHARAASLEYTGHGKTKGTSGTRPRENGAGKHSRSISAAQPGSHR</sequence>
<feature type="compositionally biased region" description="Polar residues" evidence="1">
    <location>
        <begin position="323"/>
        <end position="333"/>
    </location>
</feature>
<feature type="compositionally biased region" description="Low complexity" evidence="1">
    <location>
        <begin position="370"/>
        <end position="381"/>
    </location>
</feature>
<feature type="region of interest" description="Disordered" evidence="1">
    <location>
        <begin position="297"/>
        <end position="404"/>
    </location>
</feature>
<feature type="compositionally biased region" description="Polar residues" evidence="1">
    <location>
        <begin position="235"/>
        <end position="244"/>
    </location>
</feature>
<feature type="region of interest" description="Disordered" evidence="1">
    <location>
        <begin position="215"/>
        <end position="251"/>
    </location>
</feature>
<feature type="compositionally biased region" description="Low complexity" evidence="1">
    <location>
        <begin position="38"/>
        <end position="62"/>
    </location>
</feature>
<reference evidence="2" key="1">
    <citation type="submission" date="2022-11" db="EMBL/GenBank/DDBJ databases">
        <title>Genome Sequence of Cubamyces cubensis.</title>
        <authorList>
            <person name="Buettner E."/>
        </authorList>
    </citation>
    <scope>NUCLEOTIDE SEQUENCE</scope>
    <source>
        <strain evidence="2">MPL-01</strain>
    </source>
</reference>
<feature type="compositionally biased region" description="Low complexity" evidence="1">
    <location>
        <begin position="181"/>
        <end position="195"/>
    </location>
</feature>
<keyword evidence="3" id="KW-1185">Reference proteome</keyword>
<feature type="compositionally biased region" description="Low complexity" evidence="1">
    <location>
        <begin position="123"/>
        <end position="136"/>
    </location>
</feature>
<proteinExistence type="predicted"/>
<dbReference type="AlphaFoldDB" id="A0AAD7U454"/>
<comment type="caution">
    <text evidence="2">The sequence shown here is derived from an EMBL/GenBank/DDBJ whole genome shotgun (WGS) entry which is preliminary data.</text>
</comment>
<protein>
    <submittedName>
        <fullName evidence="2">Uncharacterized protein</fullName>
    </submittedName>
</protein>
<feature type="region of interest" description="Disordered" evidence="1">
    <location>
        <begin position="120"/>
        <end position="143"/>
    </location>
</feature>
<dbReference type="Proteomes" id="UP001215151">
    <property type="component" value="Unassembled WGS sequence"/>
</dbReference>
<accession>A0AAD7U454</accession>
<gene>
    <name evidence="2" type="ORF">ONZ51_g403</name>
</gene>
<feature type="region of interest" description="Disordered" evidence="1">
    <location>
        <begin position="165"/>
        <end position="195"/>
    </location>
</feature>
<feature type="region of interest" description="Disordered" evidence="1">
    <location>
        <begin position="81"/>
        <end position="100"/>
    </location>
</feature>
<feature type="region of interest" description="Disordered" evidence="1">
    <location>
        <begin position="26"/>
        <end position="71"/>
    </location>
</feature>
<evidence type="ECO:0000256" key="1">
    <source>
        <dbReference type="SAM" id="MobiDB-lite"/>
    </source>
</evidence>
<organism evidence="2 3">
    <name type="scientific">Trametes cubensis</name>
    <dbReference type="NCBI Taxonomy" id="1111947"/>
    <lineage>
        <taxon>Eukaryota</taxon>
        <taxon>Fungi</taxon>
        <taxon>Dikarya</taxon>
        <taxon>Basidiomycota</taxon>
        <taxon>Agaricomycotina</taxon>
        <taxon>Agaricomycetes</taxon>
        <taxon>Polyporales</taxon>
        <taxon>Polyporaceae</taxon>
        <taxon>Trametes</taxon>
    </lineage>
</organism>
<evidence type="ECO:0000313" key="3">
    <source>
        <dbReference type="Proteomes" id="UP001215151"/>
    </source>
</evidence>
<dbReference type="EMBL" id="JAPEVG010000004">
    <property type="protein sequence ID" value="KAJ8501822.1"/>
    <property type="molecule type" value="Genomic_DNA"/>
</dbReference>
<feature type="compositionally biased region" description="Polar residues" evidence="1">
    <location>
        <begin position="394"/>
        <end position="404"/>
    </location>
</feature>
<name>A0AAD7U454_9APHY</name>
<evidence type="ECO:0000313" key="2">
    <source>
        <dbReference type="EMBL" id="KAJ8501822.1"/>
    </source>
</evidence>